<dbReference type="EMBL" id="LFJN01000073">
    <property type="protein sequence ID" value="KPI34281.1"/>
    <property type="molecule type" value="Genomic_DNA"/>
</dbReference>
<sequence length="101" mass="10883">TPTKEWTSRKEPNIIRNFNLASFVPAISGDTADNDIAGHDLDDPDGLDDLNESPIDARSAAASPDTHDRHATALNHSTAHGSSAELQGCTSKTHQYPQGRY</sequence>
<comment type="caution">
    <text evidence="2">The sequence shown here is derived from an EMBL/GenBank/DDBJ whole genome shotgun (WGS) entry which is preliminary data.</text>
</comment>
<feature type="compositionally biased region" description="Acidic residues" evidence="1">
    <location>
        <begin position="42"/>
        <end position="51"/>
    </location>
</feature>
<accession>A0A0N0NH52</accession>
<evidence type="ECO:0000313" key="3">
    <source>
        <dbReference type="Proteomes" id="UP000038010"/>
    </source>
</evidence>
<dbReference type="RefSeq" id="XP_017994244.1">
    <property type="nucleotide sequence ID" value="XM_018145121.1"/>
</dbReference>
<dbReference type="VEuPathDB" id="FungiDB:AB675_4948"/>
<protein>
    <submittedName>
        <fullName evidence="2">Uncharacterized protein</fullName>
    </submittedName>
</protein>
<organism evidence="2 3">
    <name type="scientific">Cyphellophora attinorum</name>
    <dbReference type="NCBI Taxonomy" id="1664694"/>
    <lineage>
        <taxon>Eukaryota</taxon>
        <taxon>Fungi</taxon>
        <taxon>Dikarya</taxon>
        <taxon>Ascomycota</taxon>
        <taxon>Pezizomycotina</taxon>
        <taxon>Eurotiomycetes</taxon>
        <taxon>Chaetothyriomycetidae</taxon>
        <taxon>Chaetothyriales</taxon>
        <taxon>Cyphellophoraceae</taxon>
        <taxon>Cyphellophora</taxon>
    </lineage>
</organism>
<dbReference type="GeneID" id="28737001"/>
<feature type="non-terminal residue" evidence="2">
    <location>
        <position position="1"/>
    </location>
</feature>
<gene>
    <name evidence="2" type="ORF">AB675_4948</name>
</gene>
<evidence type="ECO:0000256" key="1">
    <source>
        <dbReference type="SAM" id="MobiDB-lite"/>
    </source>
</evidence>
<reference evidence="2 3" key="1">
    <citation type="submission" date="2015-06" db="EMBL/GenBank/DDBJ databases">
        <title>Draft genome of the ant-associated black yeast Phialophora attae CBS 131958.</title>
        <authorList>
            <person name="Moreno L.F."/>
            <person name="Stielow B.J."/>
            <person name="de Hoog S."/>
            <person name="Vicente V.A."/>
            <person name="Weiss V.A."/>
            <person name="de Vries M."/>
            <person name="Cruz L.M."/>
            <person name="Souza E.M."/>
        </authorList>
    </citation>
    <scope>NUCLEOTIDE SEQUENCE [LARGE SCALE GENOMIC DNA]</scope>
    <source>
        <strain evidence="2 3">CBS 131958</strain>
    </source>
</reference>
<name>A0A0N0NH52_9EURO</name>
<keyword evidence="3" id="KW-1185">Reference proteome</keyword>
<proteinExistence type="predicted"/>
<feature type="compositionally biased region" description="Polar residues" evidence="1">
    <location>
        <begin position="74"/>
        <end position="101"/>
    </location>
</feature>
<evidence type="ECO:0000313" key="2">
    <source>
        <dbReference type="EMBL" id="KPI34281.1"/>
    </source>
</evidence>
<dbReference type="Proteomes" id="UP000038010">
    <property type="component" value="Unassembled WGS sequence"/>
</dbReference>
<dbReference type="AlphaFoldDB" id="A0A0N0NH52"/>
<feature type="region of interest" description="Disordered" evidence="1">
    <location>
        <begin position="28"/>
        <end position="101"/>
    </location>
</feature>